<reference evidence="1 2" key="1">
    <citation type="submission" date="2019-03" db="EMBL/GenBank/DDBJ databases">
        <title>Draft Genome Sequence of Duganella callidus sp. nov., a Novel Duganella Species Isolated from Cultivated Soil.</title>
        <authorList>
            <person name="Raths R."/>
            <person name="Peta V."/>
            <person name="Bucking H."/>
        </authorList>
    </citation>
    <scope>NUCLEOTIDE SEQUENCE [LARGE SCALE GENOMIC DNA]</scope>
    <source>
        <strain evidence="1 2">DN04</strain>
    </source>
</reference>
<dbReference type="RefSeq" id="WP_135202352.1">
    <property type="nucleotide sequence ID" value="NZ_SPVG01000152.1"/>
</dbReference>
<organism evidence="1 2">
    <name type="scientific">Duganella callida</name>
    <dbReference type="NCBI Taxonomy" id="2561932"/>
    <lineage>
        <taxon>Bacteria</taxon>
        <taxon>Pseudomonadati</taxon>
        <taxon>Pseudomonadota</taxon>
        <taxon>Betaproteobacteria</taxon>
        <taxon>Burkholderiales</taxon>
        <taxon>Oxalobacteraceae</taxon>
        <taxon>Telluria group</taxon>
        <taxon>Duganella</taxon>
    </lineage>
</organism>
<proteinExistence type="predicted"/>
<keyword evidence="2" id="KW-1185">Reference proteome</keyword>
<comment type="caution">
    <text evidence="1">The sequence shown here is derived from an EMBL/GenBank/DDBJ whole genome shotgun (WGS) entry which is preliminary data.</text>
</comment>
<dbReference type="AlphaFoldDB" id="A0A4Y9SGI2"/>
<dbReference type="EMBL" id="SPVG01000152">
    <property type="protein sequence ID" value="TFW20293.1"/>
    <property type="molecule type" value="Genomic_DNA"/>
</dbReference>
<dbReference type="Proteomes" id="UP000297729">
    <property type="component" value="Unassembled WGS sequence"/>
</dbReference>
<sequence length="116" mass="12275">MKPSNGTIADKPADLVQSPVAEDLLRRVLEHFKQDQQIAPVLLGCETRPVLASALSQLTAERLHGRSALLSPQLAARRIAAAQLVLLDAWTAGRPAMTIDTAMAGLAATTWALVAA</sequence>
<evidence type="ECO:0000313" key="2">
    <source>
        <dbReference type="Proteomes" id="UP000297729"/>
    </source>
</evidence>
<evidence type="ECO:0000313" key="1">
    <source>
        <dbReference type="EMBL" id="TFW20293.1"/>
    </source>
</evidence>
<name>A0A4Y9SGI2_9BURK</name>
<protein>
    <submittedName>
        <fullName evidence="1">Uncharacterized protein</fullName>
    </submittedName>
</protein>
<accession>A0A4Y9SGI2</accession>
<gene>
    <name evidence="1" type="ORF">E4L98_14960</name>
</gene>